<dbReference type="SUPFAM" id="SSF47384">
    <property type="entry name" value="Homodimeric domain of signal transducing histidine kinase"/>
    <property type="match status" value="1"/>
</dbReference>
<dbReference type="SMART" id="SM00387">
    <property type="entry name" value="HATPase_c"/>
    <property type="match status" value="1"/>
</dbReference>
<dbReference type="CDD" id="cd06225">
    <property type="entry name" value="HAMP"/>
    <property type="match status" value="1"/>
</dbReference>
<evidence type="ECO:0000256" key="9">
    <source>
        <dbReference type="ARBA" id="ARBA00022777"/>
    </source>
</evidence>
<dbReference type="Gene3D" id="1.10.287.130">
    <property type="match status" value="1"/>
</dbReference>
<name>A0A7G7VK35_9FIRM</name>
<evidence type="ECO:0000256" key="14">
    <source>
        <dbReference type="SAM" id="Phobius"/>
    </source>
</evidence>
<dbReference type="Proteomes" id="UP000515480">
    <property type="component" value="Chromosome"/>
</dbReference>
<proteinExistence type="predicted"/>
<evidence type="ECO:0000256" key="5">
    <source>
        <dbReference type="ARBA" id="ARBA00022553"/>
    </source>
</evidence>
<evidence type="ECO:0000256" key="2">
    <source>
        <dbReference type="ARBA" id="ARBA00004651"/>
    </source>
</evidence>
<keyword evidence="18" id="KW-1185">Reference proteome</keyword>
<dbReference type="Gene3D" id="3.30.565.10">
    <property type="entry name" value="Histidine kinase-like ATPase, C-terminal domain"/>
    <property type="match status" value="1"/>
</dbReference>
<dbReference type="GO" id="GO:0005886">
    <property type="term" value="C:plasma membrane"/>
    <property type="evidence" value="ECO:0007669"/>
    <property type="project" value="UniProtKB-SubCell"/>
</dbReference>
<dbReference type="InterPro" id="IPR003661">
    <property type="entry name" value="HisK_dim/P_dom"/>
</dbReference>
<comment type="catalytic activity">
    <reaction evidence="1">
        <text>ATP + protein L-histidine = ADP + protein N-phospho-L-histidine.</text>
        <dbReference type="EC" id="2.7.13.3"/>
    </reaction>
</comment>
<dbReference type="InterPro" id="IPR036890">
    <property type="entry name" value="HATPase_C_sf"/>
</dbReference>
<feature type="transmembrane region" description="Helical" evidence="14">
    <location>
        <begin position="12"/>
        <end position="35"/>
    </location>
</feature>
<dbReference type="Pfam" id="PF00672">
    <property type="entry name" value="HAMP"/>
    <property type="match status" value="1"/>
</dbReference>
<dbReference type="InterPro" id="IPR003594">
    <property type="entry name" value="HATPase_dom"/>
</dbReference>
<keyword evidence="5" id="KW-0597">Phosphoprotein</keyword>
<dbReference type="InterPro" id="IPR004358">
    <property type="entry name" value="Sig_transdc_His_kin-like_C"/>
</dbReference>
<keyword evidence="11 14" id="KW-1133">Transmembrane helix</keyword>
<feature type="domain" description="HAMP" evidence="16">
    <location>
        <begin position="207"/>
        <end position="259"/>
    </location>
</feature>
<keyword evidence="8" id="KW-0547">Nucleotide-binding</keyword>
<dbReference type="InterPro" id="IPR050398">
    <property type="entry name" value="HssS/ArlS-like"/>
</dbReference>
<dbReference type="CDD" id="cd00082">
    <property type="entry name" value="HisKA"/>
    <property type="match status" value="1"/>
</dbReference>
<sequence>MRLRDLSLKKKLLVTNALMIVIPIVVLIAIGAVLLGGLRHAGTLQQQALALLWPEEGRTLSVQVALSSLRAESEKRKFKLDNIERDIHVLEGAGVRILTVAKEKDSAYLTPGSNPDELQHIVARKCGVRGSALSWDMDGLVFRYEGLRSGTVIMGVGDVPMMRGDEPPPIPHDTRDFILNAALILLILTTSAGILLLGRYLARLLSAQILTPLEEMRRAAAAIQRGDLSHELPPMGSDEVGATCHAFDEMRRELLRARMREEREEARRRELFIGILHDIATPLTAIKGYASGILDGIARTPEKQRTYAERISQSAATMERLTTRLREFLRLDTDELPLTWETVSARDFLTEYIHEHAPALAEDGVHILMEKTNTAAKIRIDHGEFARVLKNLWENSSKYRRGAEVHVCMSLSEEGRQLAIRCDDDGIGVDAAELPKLFDSFYRTDTARTNVAGGSGLGLAIVRRIMTAFGGSVRAEVSIEGGLCMVLLLPIASEGDMK</sequence>
<feature type="domain" description="Histidine kinase" evidence="15">
    <location>
        <begin position="274"/>
        <end position="493"/>
    </location>
</feature>
<organism evidence="17 18">
    <name type="scientific">Selenomonas timonae</name>
    <dbReference type="NCBI Taxonomy" id="2754044"/>
    <lineage>
        <taxon>Bacteria</taxon>
        <taxon>Bacillati</taxon>
        <taxon>Bacillota</taxon>
        <taxon>Negativicutes</taxon>
        <taxon>Selenomonadales</taxon>
        <taxon>Selenomonadaceae</taxon>
        <taxon>Selenomonas</taxon>
    </lineage>
</organism>
<dbReference type="GO" id="GO:0005524">
    <property type="term" value="F:ATP binding"/>
    <property type="evidence" value="ECO:0007669"/>
    <property type="project" value="UniProtKB-KW"/>
</dbReference>
<dbReference type="KEGG" id="stim:H1B31_00415"/>
<evidence type="ECO:0000256" key="8">
    <source>
        <dbReference type="ARBA" id="ARBA00022741"/>
    </source>
</evidence>
<gene>
    <name evidence="17" type="ORF">H1B31_00415</name>
</gene>
<dbReference type="SMART" id="SM00304">
    <property type="entry name" value="HAMP"/>
    <property type="match status" value="1"/>
</dbReference>
<keyword evidence="7 14" id="KW-0812">Transmembrane</keyword>
<dbReference type="RefSeq" id="WP_185980452.1">
    <property type="nucleotide sequence ID" value="NZ_CP060204.1"/>
</dbReference>
<accession>A0A7G7VK35</accession>
<keyword evidence="4" id="KW-1003">Cell membrane</keyword>
<reference evidence="17 18" key="1">
    <citation type="submission" date="2020-07" db="EMBL/GenBank/DDBJ databases">
        <title>Complete genome and description of Selenomonas timonensis sp. nov., a new bacterium isolated from a gingivitis subject.</title>
        <authorList>
            <person name="Antezack A."/>
        </authorList>
    </citation>
    <scope>NUCLEOTIDE SEQUENCE [LARGE SCALE GENOMIC DNA]</scope>
    <source>
        <strain evidence="17 18">Marseille-Q3039</strain>
    </source>
</reference>
<dbReference type="PANTHER" id="PTHR45528:SF1">
    <property type="entry name" value="SENSOR HISTIDINE KINASE CPXA"/>
    <property type="match status" value="1"/>
</dbReference>
<evidence type="ECO:0000256" key="11">
    <source>
        <dbReference type="ARBA" id="ARBA00022989"/>
    </source>
</evidence>
<evidence type="ECO:0000256" key="10">
    <source>
        <dbReference type="ARBA" id="ARBA00022840"/>
    </source>
</evidence>
<dbReference type="PRINTS" id="PR00344">
    <property type="entry name" value="BCTRLSENSOR"/>
</dbReference>
<comment type="subcellular location">
    <subcellularLocation>
        <location evidence="2">Cell membrane</location>
        <topology evidence="2">Multi-pass membrane protein</topology>
    </subcellularLocation>
</comment>
<dbReference type="SUPFAM" id="SSF158472">
    <property type="entry name" value="HAMP domain-like"/>
    <property type="match status" value="1"/>
</dbReference>
<dbReference type="Pfam" id="PF00512">
    <property type="entry name" value="HisKA"/>
    <property type="match status" value="1"/>
</dbReference>
<dbReference type="Gene3D" id="6.10.340.10">
    <property type="match status" value="1"/>
</dbReference>
<evidence type="ECO:0000256" key="13">
    <source>
        <dbReference type="ARBA" id="ARBA00023136"/>
    </source>
</evidence>
<dbReference type="InterPro" id="IPR003660">
    <property type="entry name" value="HAMP_dom"/>
</dbReference>
<keyword evidence="13 14" id="KW-0472">Membrane</keyword>
<keyword evidence="12" id="KW-0902">Two-component regulatory system</keyword>
<dbReference type="PANTHER" id="PTHR45528">
    <property type="entry name" value="SENSOR HISTIDINE KINASE CPXA"/>
    <property type="match status" value="1"/>
</dbReference>
<dbReference type="Pfam" id="PF02518">
    <property type="entry name" value="HATPase_c"/>
    <property type="match status" value="1"/>
</dbReference>
<dbReference type="EC" id="2.7.13.3" evidence="3"/>
<dbReference type="SUPFAM" id="SSF55874">
    <property type="entry name" value="ATPase domain of HSP90 chaperone/DNA topoisomerase II/histidine kinase"/>
    <property type="match status" value="1"/>
</dbReference>
<evidence type="ECO:0000256" key="6">
    <source>
        <dbReference type="ARBA" id="ARBA00022679"/>
    </source>
</evidence>
<evidence type="ECO:0000313" key="17">
    <source>
        <dbReference type="EMBL" id="QNH54478.1"/>
    </source>
</evidence>
<dbReference type="SMART" id="SM00388">
    <property type="entry name" value="HisKA"/>
    <property type="match status" value="1"/>
</dbReference>
<keyword evidence="10" id="KW-0067">ATP-binding</keyword>
<evidence type="ECO:0000259" key="16">
    <source>
        <dbReference type="PROSITE" id="PS50885"/>
    </source>
</evidence>
<dbReference type="EMBL" id="CP060204">
    <property type="protein sequence ID" value="QNH54478.1"/>
    <property type="molecule type" value="Genomic_DNA"/>
</dbReference>
<evidence type="ECO:0000256" key="7">
    <source>
        <dbReference type="ARBA" id="ARBA00022692"/>
    </source>
</evidence>
<protein>
    <recommendedName>
        <fullName evidence="3">histidine kinase</fullName>
        <ecNumber evidence="3">2.7.13.3</ecNumber>
    </recommendedName>
</protein>
<evidence type="ECO:0000256" key="4">
    <source>
        <dbReference type="ARBA" id="ARBA00022475"/>
    </source>
</evidence>
<evidence type="ECO:0000259" key="15">
    <source>
        <dbReference type="PROSITE" id="PS50109"/>
    </source>
</evidence>
<dbReference type="InterPro" id="IPR036097">
    <property type="entry name" value="HisK_dim/P_sf"/>
</dbReference>
<dbReference type="GO" id="GO:0000155">
    <property type="term" value="F:phosphorelay sensor kinase activity"/>
    <property type="evidence" value="ECO:0007669"/>
    <property type="project" value="InterPro"/>
</dbReference>
<dbReference type="InterPro" id="IPR005467">
    <property type="entry name" value="His_kinase_dom"/>
</dbReference>
<keyword evidence="9 17" id="KW-0418">Kinase</keyword>
<evidence type="ECO:0000313" key="18">
    <source>
        <dbReference type="Proteomes" id="UP000515480"/>
    </source>
</evidence>
<dbReference type="PROSITE" id="PS50885">
    <property type="entry name" value="HAMP"/>
    <property type="match status" value="1"/>
</dbReference>
<evidence type="ECO:0000256" key="3">
    <source>
        <dbReference type="ARBA" id="ARBA00012438"/>
    </source>
</evidence>
<evidence type="ECO:0000256" key="1">
    <source>
        <dbReference type="ARBA" id="ARBA00000085"/>
    </source>
</evidence>
<evidence type="ECO:0000256" key="12">
    <source>
        <dbReference type="ARBA" id="ARBA00023012"/>
    </source>
</evidence>
<keyword evidence="6" id="KW-0808">Transferase</keyword>
<dbReference type="AlphaFoldDB" id="A0A7G7VK35"/>
<dbReference type="PROSITE" id="PS50109">
    <property type="entry name" value="HIS_KIN"/>
    <property type="match status" value="1"/>
</dbReference>